<protein>
    <submittedName>
        <fullName evidence="7">GMC family oxidoreductase N-terminal domain-containing protein</fullName>
    </submittedName>
</protein>
<accession>A0ABP6NK42</accession>
<evidence type="ECO:0000313" key="7">
    <source>
        <dbReference type="EMBL" id="GAA3150540.1"/>
    </source>
</evidence>
<comment type="cofactor">
    <cofactor evidence="1">
        <name>FAD</name>
        <dbReference type="ChEBI" id="CHEBI:57692"/>
    </cofactor>
</comment>
<dbReference type="EMBL" id="BAAAVM010000057">
    <property type="protein sequence ID" value="GAA3150540.1"/>
    <property type="molecule type" value="Genomic_DNA"/>
</dbReference>
<dbReference type="InterPro" id="IPR000172">
    <property type="entry name" value="GMC_OxRdtase_N"/>
</dbReference>
<dbReference type="PIRSF" id="PIRSF000137">
    <property type="entry name" value="Alcohol_oxidase"/>
    <property type="match status" value="1"/>
</dbReference>
<dbReference type="PANTHER" id="PTHR11552:SF147">
    <property type="entry name" value="CHOLINE DEHYDROGENASE, MITOCHONDRIAL"/>
    <property type="match status" value="1"/>
</dbReference>
<organism evidence="7 8">
    <name type="scientific">Streptomyces rameus</name>
    <dbReference type="NCBI Taxonomy" id="68261"/>
    <lineage>
        <taxon>Bacteria</taxon>
        <taxon>Bacillati</taxon>
        <taxon>Actinomycetota</taxon>
        <taxon>Actinomycetes</taxon>
        <taxon>Kitasatosporales</taxon>
        <taxon>Streptomycetaceae</taxon>
        <taxon>Streptomyces</taxon>
    </lineage>
</organism>
<gene>
    <name evidence="7" type="ORF">GCM10010521_42750</name>
</gene>
<keyword evidence="8" id="KW-1185">Reference proteome</keyword>
<dbReference type="SUPFAM" id="SSF51905">
    <property type="entry name" value="FAD/NAD(P)-binding domain"/>
    <property type="match status" value="1"/>
</dbReference>
<comment type="similarity">
    <text evidence="2 5">Belongs to the GMC oxidoreductase family.</text>
</comment>
<keyword evidence="4 5" id="KW-0274">FAD</keyword>
<evidence type="ECO:0000259" key="6">
    <source>
        <dbReference type="PROSITE" id="PS00623"/>
    </source>
</evidence>
<dbReference type="PANTHER" id="PTHR11552">
    <property type="entry name" value="GLUCOSE-METHANOL-CHOLINE GMC OXIDOREDUCTASE"/>
    <property type="match status" value="1"/>
</dbReference>
<dbReference type="Gene3D" id="3.50.50.60">
    <property type="entry name" value="FAD/NAD(P)-binding domain"/>
    <property type="match status" value="1"/>
</dbReference>
<feature type="domain" description="Glucose-methanol-choline oxidoreductase N-terminal" evidence="6">
    <location>
        <begin position="81"/>
        <end position="104"/>
    </location>
</feature>
<proteinExistence type="inferred from homology"/>
<comment type="caution">
    <text evidence="7">The sequence shown here is derived from an EMBL/GenBank/DDBJ whole genome shotgun (WGS) entry which is preliminary data.</text>
</comment>
<evidence type="ECO:0000256" key="2">
    <source>
        <dbReference type="ARBA" id="ARBA00010790"/>
    </source>
</evidence>
<evidence type="ECO:0000256" key="4">
    <source>
        <dbReference type="ARBA" id="ARBA00022827"/>
    </source>
</evidence>
<reference evidence="8" key="1">
    <citation type="journal article" date="2019" name="Int. J. Syst. Evol. Microbiol.">
        <title>The Global Catalogue of Microorganisms (GCM) 10K type strain sequencing project: providing services to taxonomists for standard genome sequencing and annotation.</title>
        <authorList>
            <consortium name="The Broad Institute Genomics Platform"/>
            <consortium name="The Broad Institute Genome Sequencing Center for Infectious Disease"/>
            <person name="Wu L."/>
            <person name="Ma J."/>
        </authorList>
    </citation>
    <scope>NUCLEOTIDE SEQUENCE [LARGE SCALE GENOMIC DNA]</scope>
    <source>
        <strain evidence="8">JCM 11574</strain>
    </source>
</reference>
<sequence>MATVNRAEPVWDDIVVGGGSSGCVLAARLAERPDRRVLLLEAGRGRTPDGDRPVLSGANWDLTARVGDAGPQGRSCPYPVGRGLGGSSAVNGALALRGLPGDFDGWAAAGNDAWGWEQVLPVYAALEADADFKGPGHGTHGPLPIRRTPAAELVPLAGAFLRAAAALGLPGAADLNSSEGAVGAGPVPLNAVGRRRVSAADAYLRPALDRPNLTVWTDCEVRDVRIAGGRVTGVNAVRAGTPVTPRAGRVTLTAGAVNTACLLLRSGIGPAGELAAQGIRPVADLPGVGRGLTDHPIVALWAVTAPDGTDPDQPMHQVLARVSSTGAAVPDLNLTLVNTLAGLEVPGAAAVLRGRPAMSLHATLLRPRSRGGVTLRDGKPVITLRLATDPDDVTALMSGIRRVWELAGHPELAGRLDRVLMWTDRMIGTDTLLRRAVTSFVAPAWHPVGTARMGPDGDAGAVVDQRLAVRGVRGLHVADASVMPAMPSAPTNLTCLMIAERAAAWMC</sequence>
<dbReference type="Pfam" id="PF05199">
    <property type="entry name" value="GMC_oxred_C"/>
    <property type="match status" value="1"/>
</dbReference>
<evidence type="ECO:0000256" key="3">
    <source>
        <dbReference type="ARBA" id="ARBA00022630"/>
    </source>
</evidence>
<dbReference type="InterPro" id="IPR012132">
    <property type="entry name" value="GMC_OxRdtase"/>
</dbReference>
<evidence type="ECO:0000313" key="8">
    <source>
        <dbReference type="Proteomes" id="UP001500893"/>
    </source>
</evidence>
<evidence type="ECO:0000256" key="1">
    <source>
        <dbReference type="ARBA" id="ARBA00001974"/>
    </source>
</evidence>
<dbReference type="Pfam" id="PF00732">
    <property type="entry name" value="GMC_oxred_N"/>
    <property type="match status" value="1"/>
</dbReference>
<dbReference type="Gene3D" id="3.30.410.40">
    <property type="match status" value="1"/>
</dbReference>
<dbReference type="Proteomes" id="UP001500893">
    <property type="component" value="Unassembled WGS sequence"/>
</dbReference>
<dbReference type="SUPFAM" id="SSF54373">
    <property type="entry name" value="FAD-linked reductases, C-terminal domain"/>
    <property type="match status" value="1"/>
</dbReference>
<dbReference type="InterPro" id="IPR007867">
    <property type="entry name" value="GMC_OxRtase_C"/>
</dbReference>
<name>A0ABP6NK42_9ACTN</name>
<dbReference type="PROSITE" id="PS00623">
    <property type="entry name" value="GMC_OXRED_1"/>
    <property type="match status" value="1"/>
</dbReference>
<evidence type="ECO:0000256" key="5">
    <source>
        <dbReference type="RuleBase" id="RU003968"/>
    </source>
</evidence>
<dbReference type="RefSeq" id="WP_345054358.1">
    <property type="nucleotide sequence ID" value="NZ_BAAAVM010000057.1"/>
</dbReference>
<keyword evidence="3 5" id="KW-0285">Flavoprotein</keyword>
<dbReference type="InterPro" id="IPR036188">
    <property type="entry name" value="FAD/NAD-bd_sf"/>
</dbReference>